<evidence type="ECO:0000259" key="1">
    <source>
        <dbReference type="Pfam" id="PF09848"/>
    </source>
</evidence>
<keyword evidence="3" id="KW-1185">Reference proteome</keyword>
<dbReference type="InterPro" id="IPR018647">
    <property type="entry name" value="SLFN_3-like_DNA/RNA_helicase"/>
</dbReference>
<dbReference type="Proteomes" id="UP000245647">
    <property type="component" value="Unassembled WGS sequence"/>
</dbReference>
<feature type="non-terminal residue" evidence="2">
    <location>
        <position position="1"/>
    </location>
</feature>
<reference evidence="2 3" key="1">
    <citation type="submission" date="2018-04" db="EMBL/GenBank/DDBJ databases">
        <title>Pedobacter chongqingensis sp. nov., isolated from a rottenly hemp rope.</title>
        <authorList>
            <person name="Cai Y."/>
        </authorList>
    </citation>
    <scope>NUCLEOTIDE SEQUENCE [LARGE SCALE GENOMIC DNA]</scope>
    <source>
        <strain evidence="2 3">FJ4-8</strain>
    </source>
</reference>
<dbReference type="EMBL" id="QEAS01000037">
    <property type="protein sequence ID" value="PWG78049.1"/>
    <property type="molecule type" value="Genomic_DNA"/>
</dbReference>
<organism evidence="2 3">
    <name type="scientific">Pararcticibacter amylolyticus</name>
    <dbReference type="NCBI Taxonomy" id="2173175"/>
    <lineage>
        <taxon>Bacteria</taxon>
        <taxon>Pseudomonadati</taxon>
        <taxon>Bacteroidota</taxon>
        <taxon>Sphingobacteriia</taxon>
        <taxon>Sphingobacteriales</taxon>
        <taxon>Sphingobacteriaceae</taxon>
        <taxon>Pararcticibacter</taxon>
    </lineage>
</organism>
<dbReference type="RefSeq" id="WP_146198849.1">
    <property type="nucleotide sequence ID" value="NZ_QEAS01000037.1"/>
</dbReference>
<name>A0A2U2PA92_9SPHI</name>
<accession>A0A2U2PA92</accession>
<evidence type="ECO:0000313" key="3">
    <source>
        <dbReference type="Proteomes" id="UP000245647"/>
    </source>
</evidence>
<sequence length="157" mass="17721">NHVHPSYQAWSYAALLQDFNETVATDNIQLKPCAYLHNCADFTVIRIPFYQQYTVTEVGCIHTCQGLDADYVGVIIGPDLVVRNGEVVTDAFRRSSDETATKGKIKRLKNDPEGTTKLLDRIVKNTYRTLMSRGMKGCYIYCTDPETAAYFKQLVTP</sequence>
<dbReference type="AlphaFoldDB" id="A0A2U2PA92"/>
<evidence type="ECO:0000313" key="2">
    <source>
        <dbReference type="EMBL" id="PWG78049.1"/>
    </source>
</evidence>
<gene>
    <name evidence="2" type="ORF">DDR33_24220</name>
</gene>
<dbReference type="OrthoDB" id="9759819at2"/>
<comment type="caution">
    <text evidence="2">The sequence shown here is derived from an EMBL/GenBank/DDBJ whole genome shotgun (WGS) entry which is preliminary data.</text>
</comment>
<protein>
    <recommendedName>
        <fullName evidence="1">Schlafen group 3-like DNA/RNA helicase domain-containing protein</fullName>
    </recommendedName>
</protein>
<dbReference type="Pfam" id="PF09848">
    <property type="entry name" value="SLFN-g3_helicase"/>
    <property type="match status" value="1"/>
</dbReference>
<proteinExistence type="predicted"/>
<feature type="domain" description="Schlafen group 3-like DNA/RNA helicase" evidence="1">
    <location>
        <begin position="51"/>
        <end position="144"/>
    </location>
</feature>